<organism evidence="15 16">
    <name type="scientific">Rhododendron griersonianum</name>
    <dbReference type="NCBI Taxonomy" id="479676"/>
    <lineage>
        <taxon>Eukaryota</taxon>
        <taxon>Viridiplantae</taxon>
        <taxon>Streptophyta</taxon>
        <taxon>Embryophyta</taxon>
        <taxon>Tracheophyta</taxon>
        <taxon>Spermatophyta</taxon>
        <taxon>Magnoliopsida</taxon>
        <taxon>eudicotyledons</taxon>
        <taxon>Gunneridae</taxon>
        <taxon>Pentapetalae</taxon>
        <taxon>asterids</taxon>
        <taxon>Ericales</taxon>
        <taxon>Ericaceae</taxon>
        <taxon>Ericoideae</taxon>
        <taxon>Rhodoreae</taxon>
        <taxon>Rhododendron</taxon>
    </lineage>
</organism>
<dbReference type="GO" id="GO:0000822">
    <property type="term" value="F:inositol hexakisphosphate binding"/>
    <property type="evidence" value="ECO:0007669"/>
    <property type="project" value="TreeGrafter"/>
</dbReference>
<feature type="transmembrane region" description="Helical" evidence="12">
    <location>
        <begin position="706"/>
        <end position="733"/>
    </location>
</feature>
<feature type="coiled-coil region" evidence="10">
    <location>
        <begin position="250"/>
        <end position="277"/>
    </location>
</feature>
<feature type="domain" description="EXS" evidence="13">
    <location>
        <begin position="642"/>
        <end position="836"/>
    </location>
</feature>
<keyword evidence="3" id="KW-0813">Transport</keyword>
<evidence type="ECO:0000256" key="5">
    <source>
        <dbReference type="ARBA" id="ARBA00022592"/>
    </source>
</evidence>
<feature type="transmembrane region" description="Helical" evidence="12">
    <location>
        <begin position="505"/>
        <end position="524"/>
    </location>
</feature>
<evidence type="ECO:0000256" key="9">
    <source>
        <dbReference type="ARBA" id="ARBA00043939"/>
    </source>
</evidence>
<protein>
    <submittedName>
        <fullName evidence="15">Uncharacterized protein</fullName>
    </submittedName>
</protein>
<dbReference type="InterPro" id="IPR004331">
    <property type="entry name" value="SPX_dom"/>
</dbReference>
<evidence type="ECO:0000256" key="7">
    <source>
        <dbReference type="ARBA" id="ARBA00022989"/>
    </source>
</evidence>
<dbReference type="GO" id="GO:0016036">
    <property type="term" value="P:cellular response to phosphate starvation"/>
    <property type="evidence" value="ECO:0007669"/>
    <property type="project" value="TreeGrafter"/>
</dbReference>
<dbReference type="CDD" id="cd14476">
    <property type="entry name" value="SPX_PHO1_like"/>
    <property type="match status" value="1"/>
</dbReference>
<keyword evidence="4" id="KW-1003">Cell membrane</keyword>
<evidence type="ECO:0000256" key="12">
    <source>
        <dbReference type="SAM" id="Phobius"/>
    </source>
</evidence>
<reference evidence="15" key="1">
    <citation type="submission" date="2020-08" db="EMBL/GenBank/DDBJ databases">
        <title>Plant Genome Project.</title>
        <authorList>
            <person name="Zhang R.-G."/>
        </authorList>
    </citation>
    <scope>NUCLEOTIDE SEQUENCE</scope>
    <source>
        <strain evidence="15">WSP0</strain>
        <tissue evidence="15">Leaf</tissue>
    </source>
</reference>
<dbReference type="GO" id="GO:0005886">
    <property type="term" value="C:plasma membrane"/>
    <property type="evidence" value="ECO:0007669"/>
    <property type="project" value="UniProtKB-SubCell"/>
</dbReference>
<dbReference type="PROSITE" id="PS51382">
    <property type="entry name" value="SPX"/>
    <property type="match status" value="1"/>
</dbReference>
<dbReference type="AlphaFoldDB" id="A0AAV6J433"/>
<gene>
    <name evidence="15" type="ORF">RHGRI_023046</name>
</gene>
<keyword evidence="5" id="KW-0592">Phosphate transport</keyword>
<dbReference type="GO" id="GO:0005802">
    <property type="term" value="C:trans-Golgi network"/>
    <property type="evidence" value="ECO:0007669"/>
    <property type="project" value="TreeGrafter"/>
</dbReference>
<evidence type="ECO:0000256" key="11">
    <source>
        <dbReference type="SAM" id="MobiDB-lite"/>
    </source>
</evidence>
<keyword evidence="7 12" id="KW-1133">Transmembrane helix</keyword>
<comment type="similarity">
    <text evidence="2">Belongs to the SYG1 (TC 2.A.94) family.</text>
</comment>
<feature type="domain" description="SPX" evidence="14">
    <location>
        <begin position="1"/>
        <end position="317"/>
    </location>
</feature>
<dbReference type="Pfam" id="PF03105">
    <property type="entry name" value="SPX"/>
    <property type="match status" value="1"/>
</dbReference>
<name>A0AAV6J433_9ERIC</name>
<evidence type="ECO:0000256" key="2">
    <source>
        <dbReference type="ARBA" id="ARBA00009665"/>
    </source>
</evidence>
<feature type="transmembrane region" description="Helical" evidence="12">
    <location>
        <begin position="753"/>
        <end position="776"/>
    </location>
</feature>
<sequence length="836" mass="96812">MKFGKEFASQTVQEWQQAYMDYNFLKTLLKDIFCFRQRNSVSPLAETPKGSLKRRVSLYRAFSGLTSRYNCLKTSPETPNEDEVILIEGVSEGKYRTMFLRSSDEGGEYELVFFRRLDDEFNKVLNFYKGKVGEVMEEAEELNKQMDALIALRIRVDNPVMGMNGEANSSTSSSSINGRSPVRSHMDAIQEVETSDEGNVEDEVRPVNEPQSSTHKRNIVGPRPPSLEVLNHVKINVTSETPVSTLKCILMRSQSDLSFSKEELRKAEEQMRRAFVEFYQKLRLLKSYCFLNLLAFSKIMKKYDKITSRNASKAYLEMIDKSYIGSSDELLDNMKISRHENLKTRSSESTSIGTGEQRFWYMQTSVLHDTGIFDVHLVIPQVTRLVERVESTFIKHFSNGNRKRGIITLRPQARRERHRITFFLGLFSGSSIALVVAIVVLIQARHLLKSEGRKVYMANIFPLYSLFGFIILHMIMFSGNIYFWRRFRVNYPFIFGFKQGSGLGYREVFLLSSGVAVLTLAGAISNLDMDMDPRTTSFRTIAELVPVGLVTLLGLVMFCPFNVIYRSSRFFLLRCVFHCLCAPLYKEELEFHGNFSHSLQVTFPDFFLADQLTSQVQAFRCLEFYICYYGWGDFQRRSNKCRQSKTFEVFYIIVAVVPYWTRFLQCLRRLFEERDYIHALNGLKYFSTIVAVVMRTGNDLEWGITWRIMAAASSGVATIISTYWDIVIDWGLLRRNSKNPWLREKLLISNRSVYFVAIVLNVILRFAWMQSVLGFYDAPFLHRTAVTAIVASSEIIRRGIWNFFRLENEHLNNVGKYRAFKSVPLPFNYEDEEKDV</sequence>
<dbReference type="GO" id="GO:0006817">
    <property type="term" value="P:phosphate ion transport"/>
    <property type="evidence" value="ECO:0007669"/>
    <property type="project" value="UniProtKB-KW"/>
</dbReference>
<dbReference type="InterPro" id="IPR034092">
    <property type="entry name" value="PHO1_SPX"/>
</dbReference>
<evidence type="ECO:0000313" key="16">
    <source>
        <dbReference type="Proteomes" id="UP000823749"/>
    </source>
</evidence>
<keyword evidence="8 12" id="KW-0472">Membrane</keyword>
<feature type="transmembrane region" description="Helical" evidence="12">
    <location>
        <begin position="646"/>
        <end position="664"/>
    </location>
</feature>
<evidence type="ECO:0000256" key="1">
    <source>
        <dbReference type="ARBA" id="ARBA00004651"/>
    </source>
</evidence>
<evidence type="ECO:0000256" key="4">
    <source>
        <dbReference type="ARBA" id="ARBA00022475"/>
    </source>
</evidence>
<comment type="subcellular location">
    <subcellularLocation>
        <location evidence="1">Cell membrane</location>
        <topology evidence="1">Multi-pass membrane protein</topology>
    </subcellularLocation>
</comment>
<proteinExistence type="inferred from homology"/>
<evidence type="ECO:0000259" key="14">
    <source>
        <dbReference type="PROSITE" id="PS51382"/>
    </source>
</evidence>
<dbReference type="PROSITE" id="PS51380">
    <property type="entry name" value="EXS"/>
    <property type="match status" value="1"/>
</dbReference>
<keyword evidence="6 12" id="KW-0812">Transmembrane</keyword>
<feature type="region of interest" description="Disordered" evidence="11">
    <location>
        <begin position="164"/>
        <end position="223"/>
    </location>
</feature>
<evidence type="ECO:0000313" key="15">
    <source>
        <dbReference type="EMBL" id="KAG5535132.1"/>
    </source>
</evidence>
<feature type="transmembrane region" description="Helical" evidence="12">
    <location>
        <begin position="420"/>
        <end position="443"/>
    </location>
</feature>
<dbReference type="PANTHER" id="PTHR10783:SF124">
    <property type="entry name" value="PHOSPHATE TRANSPORTER PHO1 HOMOLOG 9"/>
    <property type="match status" value="1"/>
</dbReference>
<comment type="function">
    <text evidence="9">May transport inorganic phosphate (Pi).</text>
</comment>
<evidence type="ECO:0000256" key="6">
    <source>
        <dbReference type="ARBA" id="ARBA00022692"/>
    </source>
</evidence>
<evidence type="ECO:0000256" key="8">
    <source>
        <dbReference type="ARBA" id="ARBA00023136"/>
    </source>
</evidence>
<feature type="transmembrane region" description="Helical" evidence="12">
    <location>
        <begin position="544"/>
        <end position="565"/>
    </location>
</feature>
<evidence type="ECO:0000259" key="13">
    <source>
        <dbReference type="PROSITE" id="PS51380"/>
    </source>
</evidence>
<feature type="coiled-coil region" evidence="10">
    <location>
        <begin position="125"/>
        <end position="152"/>
    </location>
</feature>
<accession>A0AAV6J433</accession>
<evidence type="ECO:0000256" key="3">
    <source>
        <dbReference type="ARBA" id="ARBA00022448"/>
    </source>
</evidence>
<comment type="caution">
    <text evidence="15">The sequence shown here is derived from an EMBL/GenBank/DDBJ whole genome shotgun (WGS) entry which is preliminary data.</text>
</comment>
<dbReference type="Pfam" id="PF03124">
    <property type="entry name" value="EXS"/>
    <property type="match status" value="1"/>
</dbReference>
<keyword evidence="16" id="KW-1185">Reference proteome</keyword>
<dbReference type="Proteomes" id="UP000823749">
    <property type="component" value="Chromosome 8"/>
</dbReference>
<dbReference type="PANTHER" id="PTHR10783">
    <property type="entry name" value="XENOTROPIC AND POLYTROPIC RETROVIRUS RECEPTOR 1-RELATED"/>
    <property type="match status" value="1"/>
</dbReference>
<evidence type="ECO:0000256" key="10">
    <source>
        <dbReference type="SAM" id="Coils"/>
    </source>
</evidence>
<dbReference type="InterPro" id="IPR004342">
    <property type="entry name" value="EXS_C"/>
</dbReference>
<dbReference type="EMBL" id="JACTNZ010000008">
    <property type="protein sequence ID" value="KAG5535132.1"/>
    <property type="molecule type" value="Genomic_DNA"/>
</dbReference>
<feature type="transmembrane region" description="Helical" evidence="12">
    <location>
        <begin position="463"/>
        <end position="484"/>
    </location>
</feature>
<keyword evidence="10" id="KW-0175">Coiled coil</keyword>